<dbReference type="Ensembl" id="ENSXETT00000115671">
    <property type="protein sequence ID" value="ENSXETP00000111039"/>
    <property type="gene ID" value="ENSXETG00000048051"/>
</dbReference>
<keyword evidence="2" id="KW-0963">Cytoplasm</keyword>
<sequence>MAAAWRYRMDAGDFFVSNCFPARTLLRSTDRGGRWVKTQRVWGNRRMRLVRSAASDTYWANPDTVLTEPTWNGPLSKSLDPQQNVLNASFLLKTHFVKTPADLYSVDVSDRNLTSAQEEELAQFQCVAYINAAENFLTLGTFCSFPALRELDLSMNNIRNVRLRPGDLPKLELLDLSYNNLSPDDISQLGVLSHLRVLHLSGNSLSHLPPDMSAPHGKDLSLTLFSALEILMLDDNNLSHPAVFLSLATLTRLRVLNLDNNSICGIPYLYPADGGHVTDPPNEQEKGTETLVPDQESQQERLEEDDGVKMAPLDYTVGPSKDDPDRTEVVFTNPANSQQGDHVTKSLDTTESFRFLSHTSEDGMSQSLPPLPSLRYLSLANNKIRHQEKLLAAALFPSLEELVIHGNPLTSLRKGDPPLLSHVLQQRLGIHITRKKSPGIRKPPLFIPVKEGRKVQSVIPKVPKQPLMAEPLGIPSLGPPFDSRHLLHDGNEYSLSPSPLPPIPPSSKSQREPGRALSAEDSGHSPEAALGVEMSPSPDDAASSIFMTQVDDLPEPSGGPSQLGAEQQKEVPEKFKGYEELFCVQTDPDFIDPVGIQSNVQALQNALKHLLVYGDPKPRLPGLQQPFIPTQGKFGKAPTPLPRKHKKEILGQILVGMREPRHLTQVPLESILGQKQPTPEQREAQMLLRELRHRYKALQAESVKRAREMESSLGDTGGLGPQPITRGDVTDHRIDQ</sequence>
<dbReference type="GO" id="GO:0005634">
    <property type="term" value="C:nucleus"/>
    <property type="evidence" value="ECO:0000318"/>
    <property type="project" value="GO_Central"/>
</dbReference>
<feature type="compositionally biased region" description="Basic and acidic residues" evidence="5">
    <location>
        <begin position="482"/>
        <end position="491"/>
    </location>
</feature>
<accession>A0A803JSR0</accession>
<dbReference type="Proteomes" id="UP000008143">
    <property type="component" value="Chromosome 2"/>
</dbReference>
<dbReference type="Xenbase" id="XB-GENE-963366">
    <property type="gene designation" value="xrra1"/>
</dbReference>
<evidence type="ECO:0000256" key="1">
    <source>
        <dbReference type="ARBA" id="ARBA00004496"/>
    </source>
</evidence>
<proteinExistence type="predicted"/>
<dbReference type="InterPro" id="IPR032675">
    <property type="entry name" value="LRR_dom_sf"/>
</dbReference>
<dbReference type="Gene3D" id="3.80.10.10">
    <property type="entry name" value="Ribonuclease Inhibitor"/>
    <property type="match status" value="2"/>
</dbReference>
<dbReference type="AGR" id="Xenbase:XB-GENE-963366"/>
<dbReference type="SMART" id="SM00369">
    <property type="entry name" value="LRR_TYP"/>
    <property type="match status" value="7"/>
</dbReference>
<keyword evidence="3" id="KW-0433">Leucine-rich repeat</keyword>
<dbReference type="PRINTS" id="PR00019">
    <property type="entry name" value="LEURICHRPT"/>
</dbReference>
<dbReference type="InterPro" id="IPR001611">
    <property type="entry name" value="Leu-rich_rpt"/>
</dbReference>
<reference evidence="6" key="1">
    <citation type="journal article" date="2010" name="Science">
        <title>The genome of the Western clawed frog Xenopus tropicalis.</title>
        <authorList>
            <person name="Hellsten U."/>
            <person name="Harland R.M."/>
            <person name="Gilchrist M.J."/>
            <person name="Hendrix D."/>
            <person name="Jurka J."/>
            <person name="Kapitonov V."/>
            <person name="Ovcharenko I."/>
            <person name="Putnam N.H."/>
            <person name="Shu S."/>
            <person name="Taher L."/>
            <person name="Blitz I.L."/>
            <person name="Blumberg B."/>
            <person name="Dichmann D.S."/>
            <person name="Dubchak I."/>
            <person name="Amaya E."/>
            <person name="Detter J.C."/>
            <person name="Fletcher R."/>
            <person name="Gerhard D.S."/>
            <person name="Goodstein D."/>
            <person name="Graves T."/>
            <person name="Grigoriev I.V."/>
            <person name="Grimwood J."/>
            <person name="Kawashima T."/>
            <person name="Lindquist E."/>
            <person name="Lucas S.M."/>
            <person name="Mead P.E."/>
            <person name="Mitros T."/>
            <person name="Ogino H."/>
            <person name="Ohta Y."/>
            <person name="Poliakov A.V."/>
            <person name="Pollet N."/>
            <person name="Robert J."/>
            <person name="Salamov A."/>
            <person name="Sater A.K."/>
            <person name="Schmutz J."/>
            <person name="Terry A."/>
            <person name="Vize P.D."/>
            <person name="Warren W.C."/>
            <person name="Wells D."/>
            <person name="Wills A."/>
            <person name="Wilson R.K."/>
            <person name="Zimmerman L.B."/>
            <person name="Zorn A.M."/>
            <person name="Grainger R."/>
            <person name="Grammer T."/>
            <person name="Khokha M.K."/>
            <person name="Richardson P.M."/>
            <person name="Rokhsar D.S."/>
        </authorList>
    </citation>
    <scope>NUCLEOTIDE SEQUENCE [LARGE SCALE GENOMIC DNA]</scope>
    <source>
        <strain evidence="6">Nigerian</strain>
    </source>
</reference>
<dbReference type="SUPFAM" id="SSF52058">
    <property type="entry name" value="L domain-like"/>
    <property type="match status" value="1"/>
</dbReference>
<keyword evidence="7" id="KW-1185">Reference proteome</keyword>
<dbReference type="InterPro" id="IPR003591">
    <property type="entry name" value="Leu-rich_rpt_typical-subtyp"/>
</dbReference>
<dbReference type="KEGG" id="xtr:100493426"/>
<organism evidence="6">
    <name type="scientific">Xenopus tropicalis</name>
    <name type="common">Western clawed frog</name>
    <name type="synonym">Silurana tropicalis</name>
    <dbReference type="NCBI Taxonomy" id="8364"/>
    <lineage>
        <taxon>Eukaryota</taxon>
        <taxon>Metazoa</taxon>
        <taxon>Chordata</taxon>
        <taxon>Craniata</taxon>
        <taxon>Vertebrata</taxon>
        <taxon>Euteleostomi</taxon>
        <taxon>Amphibia</taxon>
        <taxon>Batrachia</taxon>
        <taxon>Anura</taxon>
        <taxon>Pipoidea</taxon>
        <taxon>Pipidae</taxon>
        <taxon>Xenopodinae</taxon>
        <taxon>Xenopus</taxon>
        <taxon>Silurana</taxon>
    </lineage>
</organism>
<evidence type="ECO:0000313" key="7">
    <source>
        <dbReference type="Proteomes" id="UP000008143"/>
    </source>
</evidence>
<dbReference type="PANTHER" id="PTHR22710:SF2">
    <property type="entry name" value="X-RAY RADIATION RESISTANCE-ASSOCIATED PROTEIN 1"/>
    <property type="match status" value="1"/>
</dbReference>
<dbReference type="GeneID" id="100493426"/>
<dbReference type="OrthoDB" id="1687175at2759"/>
<reference evidence="8" key="3">
    <citation type="submission" date="2025-04" db="UniProtKB">
        <authorList>
            <consortium name="RefSeq"/>
        </authorList>
    </citation>
    <scope>IDENTIFICATION</scope>
    <source>
        <strain evidence="8">Nigerian</strain>
        <tissue evidence="8">Liver and blood</tissue>
    </source>
</reference>
<feature type="region of interest" description="Disordered" evidence="5">
    <location>
        <begin position="468"/>
        <end position="542"/>
    </location>
</feature>
<feature type="region of interest" description="Disordered" evidence="5">
    <location>
        <begin position="702"/>
        <end position="736"/>
    </location>
</feature>
<dbReference type="PANTHER" id="PTHR22710">
    <property type="entry name" value="X-RAY RADIATION RESISTANCE ASSOCIATED PROTEIN 1 XRRA1"/>
    <property type="match status" value="1"/>
</dbReference>
<evidence type="ECO:0000256" key="2">
    <source>
        <dbReference type="ARBA" id="ARBA00022490"/>
    </source>
</evidence>
<comment type="subcellular location">
    <subcellularLocation>
        <location evidence="1">Cytoplasm</location>
    </subcellularLocation>
</comment>
<reference evidence="6" key="2">
    <citation type="submission" date="2021-03" db="UniProtKB">
        <authorList>
            <consortium name="Ensembl"/>
        </authorList>
    </citation>
    <scope>IDENTIFICATION</scope>
</reference>
<evidence type="ECO:0000313" key="6">
    <source>
        <dbReference type="Ensembl" id="ENSXETP00000111039"/>
    </source>
</evidence>
<dbReference type="AlphaFoldDB" id="A0A803JSR0"/>
<evidence type="ECO:0000256" key="4">
    <source>
        <dbReference type="ARBA" id="ARBA00022737"/>
    </source>
</evidence>
<dbReference type="PROSITE" id="PS51450">
    <property type="entry name" value="LRR"/>
    <property type="match status" value="3"/>
</dbReference>
<name>A0A803JSR0_XENTR</name>
<evidence type="ECO:0000256" key="3">
    <source>
        <dbReference type="ARBA" id="ARBA00022614"/>
    </source>
</evidence>
<evidence type="ECO:0000313" key="8">
    <source>
        <dbReference type="RefSeq" id="XP_031752137.1"/>
    </source>
</evidence>
<dbReference type="GeneTree" id="ENSGT00390000016048"/>
<dbReference type="GO" id="GO:0005737">
    <property type="term" value="C:cytoplasm"/>
    <property type="evidence" value="ECO:0007669"/>
    <property type="project" value="UniProtKB-SubCell"/>
</dbReference>
<dbReference type="Pfam" id="PF00560">
    <property type="entry name" value="LRR_1"/>
    <property type="match status" value="2"/>
</dbReference>
<gene>
    <name evidence="6 8 9" type="primary">xrra1</name>
</gene>
<evidence type="ECO:0000256" key="5">
    <source>
        <dbReference type="SAM" id="MobiDB-lite"/>
    </source>
</evidence>
<protein>
    <submittedName>
        <fullName evidence="6">X-ray radiation resistance associated 1</fullName>
    </submittedName>
    <submittedName>
        <fullName evidence="8">X-ray radiation resistance-associated protein 1</fullName>
    </submittedName>
</protein>
<dbReference type="CTD" id="143570"/>
<evidence type="ECO:0000313" key="9">
    <source>
        <dbReference type="Xenbase" id="XB-GENE-963366"/>
    </source>
</evidence>
<keyword evidence="4" id="KW-0677">Repeat</keyword>
<dbReference type="RefSeq" id="XP_031752137.1">
    <property type="nucleotide sequence ID" value="XM_031896277.1"/>
</dbReference>
<feature type="region of interest" description="Disordered" evidence="5">
    <location>
        <begin position="275"/>
        <end position="326"/>
    </location>
</feature>
<dbReference type="OMA" id="FCQEPTS"/>